<evidence type="ECO:0000313" key="3">
    <source>
        <dbReference type="EMBL" id="MDE5418550.1"/>
    </source>
</evidence>
<dbReference type="InterPro" id="IPR035901">
    <property type="entry name" value="GIY-YIG_endonuc_sf"/>
</dbReference>
<dbReference type="SUPFAM" id="SSF82771">
    <property type="entry name" value="GIY-YIG endonuclease"/>
    <property type="match status" value="1"/>
</dbReference>
<dbReference type="PANTHER" id="PTHR34477:SF1">
    <property type="entry name" value="UPF0213 PROTEIN YHBQ"/>
    <property type="match status" value="1"/>
</dbReference>
<evidence type="ECO:0000259" key="2">
    <source>
        <dbReference type="PROSITE" id="PS50164"/>
    </source>
</evidence>
<comment type="caution">
    <text evidence="3">The sequence shown here is derived from an EMBL/GenBank/DDBJ whole genome shotgun (WGS) entry which is preliminary data.</text>
</comment>
<proteinExistence type="inferred from homology"/>
<dbReference type="EMBL" id="JAKJSC010000001">
    <property type="protein sequence ID" value="MDE5418550.1"/>
    <property type="molecule type" value="Genomic_DNA"/>
</dbReference>
<evidence type="ECO:0000313" key="4">
    <source>
        <dbReference type="Proteomes" id="UP001528920"/>
    </source>
</evidence>
<organism evidence="3 4">
    <name type="scientific">Paralabilibaculum antarcticum</name>
    <dbReference type="NCBI Taxonomy" id="2912572"/>
    <lineage>
        <taxon>Bacteria</taxon>
        <taxon>Pseudomonadati</taxon>
        <taxon>Bacteroidota</taxon>
        <taxon>Bacteroidia</taxon>
        <taxon>Marinilabiliales</taxon>
        <taxon>Marinifilaceae</taxon>
        <taxon>Paralabilibaculum</taxon>
    </lineage>
</organism>
<evidence type="ECO:0000256" key="1">
    <source>
        <dbReference type="ARBA" id="ARBA00007435"/>
    </source>
</evidence>
<dbReference type="Gene3D" id="3.40.1440.10">
    <property type="entry name" value="GIY-YIG endonuclease"/>
    <property type="match status" value="1"/>
</dbReference>
<dbReference type="RefSeq" id="WP_275109876.1">
    <property type="nucleotide sequence ID" value="NZ_JAKJSC010000001.1"/>
</dbReference>
<name>A0ABT5VSZ7_9BACT</name>
<feature type="domain" description="GIY-YIG" evidence="2">
    <location>
        <begin position="1"/>
        <end position="78"/>
    </location>
</feature>
<dbReference type="InterPro" id="IPR050190">
    <property type="entry name" value="UPF0213_domain"/>
</dbReference>
<keyword evidence="4" id="KW-1185">Reference proteome</keyword>
<dbReference type="PANTHER" id="PTHR34477">
    <property type="entry name" value="UPF0213 PROTEIN YHBQ"/>
    <property type="match status" value="1"/>
</dbReference>
<dbReference type="PROSITE" id="PS50164">
    <property type="entry name" value="GIY_YIG"/>
    <property type="match status" value="1"/>
</dbReference>
<dbReference type="Proteomes" id="UP001528920">
    <property type="component" value="Unassembled WGS sequence"/>
</dbReference>
<accession>A0ABT5VSZ7</accession>
<protein>
    <submittedName>
        <fullName evidence="3">GIY-YIG nuclease family protein</fullName>
    </submittedName>
</protein>
<dbReference type="Pfam" id="PF01541">
    <property type="entry name" value="GIY-YIG"/>
    <property type="match status" value="1"/>
</dbReference>
<sequence>MFFIYILYSPTSDKYYLGYTENVSKRIFMHNNPIRASFTSKHKPWILKKAFKVGDNRTLALKIERKIKKMKSRIYLEKLLDPMEGEKIFSDLLKTISIDC</sequence>
<reference evidence="3 4" key="1">
    <citation type="submission" date="2022-01" db="EMBL/GenBank/DDBJ databases">
        <title>Labilibaculum sp. nov, a marine bacterium isolated from Antarctica.</title>
        <authorList>
            <person name="Dai W."/>
        </authorList>
    </citation>
    <scope>NUCLEOTIDE SEQUENCE [LARGE SCALE GENOMIC DNA]</scope>
    <source>
        <strain evidence="3 4">DW002</strain>
    </source>
</reference>
<gene>
    <name evidence="3" type="ORF">L3049_11085</name>
</gene>
<dbReference type="InterPro" id="IPR000305">
    <property type="entry name" value="GIY-YIG_endonuc"/>
</dbReference>
<comment type="similarity">
    <text evidence="1">Belongs to the UPF0213 family.</text>
</comment>